<sequence length="63" mass="7364">PEFVKTHLGKSLPGEGFDHMHEADINELLDSHDLEFTEEELKVLAENYYESQENVKKKIKMMT</sequence>
<organism evidence="1 2">
    <name type="scientific">Popillia japonica</name>
    <name type="common">Japanese beetle</name>
    <dbReference type="NCBI Taxonomy" id="7064"/>
    <lineage>
        <taxon>Eukaryota</taxon>
        <taxon>Metazoa</taxon>
        <taxon>Ecdysozoa</taxon>
        <taxon>Arthropoda</taxon>
        <taxon>Hexapoda</taxon>
        <taxon>Insecta</taxon>
        <taxon>Pterygota</taxon>
        <taxon>Neoptera</taxon>
        <taxon>Endopterygota</taxon>
        <taxon>Coleoptera</taxon>
        <taxon>Polyphaga</taxon>
        <taxon>Scarabaeiformia</taxon>
        <taxon>Scarabaeidae</taxon>
        <taxon>Rutelinae</taxon>
        <taxon>Popillia</taxon>
    </lineage>
</organism>
<dbReference type="Proteomes" id="UP001458880">
    <property type="component" value="Unassembled WGS sequence"/>
</dbReference>
<evidence type="ECO:0000313" key="1">
    <source>
        <dbReference type="EMBL" id="KAK9661992.1"/>
    </source>
</evidence>
<name>A0AAW1GGK3_POPJA</name>
<accession>A0AAW1GGK3</accession>
<dbReference type="AlphaFoldDB" id="A0AAW1GGK3"/>
<proteinExistence type="predicted"/>
<protein>
    <submittedName>
        <fullName evidence="1">Uncharacterized protein</fullName>
    </submittedName>
</protein>
<keyword evidence="2" id="KW-1185">Reference proteome</keyword>
<feature type="non-terminal residue" evidence="1">
    <location>
        <position position="1"/>
    </location>
</feature>
<evidence type="ECO:0000313" key="2">
    <source>
        <dbReference type="Proteomes" id="UP001458880"/>
    </source>
</evidence>
<reference evidence="1 2" key="1">
    <citation type="journal article" date="2024" name="BMC Genomics">
        <title>De novo assembly and annotation of Popillia japonica's genome with initial clues to its potential as an invasive pest.</title>
        <authorList>
            <person name="Cucini C."/>
            <person name="Boschi S."/>
            <person name="Funari R."/>
            <person name="Cardaioli E."/>
            <person name="Iannotti N."/>
            <person name="Marturano G."/>
            <person name="Paoli F."/>
            <person name="Bruttini M."/>
            <person name="Carapelli A."/>
            <person name="Frati F."/>
            <person name="Nardi F."/>
        </authorList>
    </citation>
    <scope>NUCLEOTIDE SEQUENCE [LARGE SCALE GENOMIC DNA]</scope>
    <source>
        <strain evidence="1">DMR45628</strain>
    </source>
</reference>
<gene>
    <name evidence="1" type="ORF">QE152_g41442</name>
</gene>
<dbReference type="EMBL" id="JASPKY010003845">
    <property type="protein sequence ID" value="KAK9661992.1"/>
    <property type="molecule type" value="Genomic_DNA"/>
</dbReference>
<comment type="caution">
    <text evidence="1">The sequence shown here is derived from an EMBL/GenBank/DDBJ whole genome shotgun (WGS) entry which is preliminary data.</text>
</comment>